<reference evidence="5" key="1">
    <citation type="submission" date="2023-05" db="EMBL/GenBank/DDBJ databases">
        <title>Draft genome of Pseudofrankia sp. BMG5.37.</title>
        <authorList>
            <person name="Gtari M."/>
            <person name="Ghodhbane F."/>
            <person name="Sbissi I."/>
        </authorList>
    </citation>
    <scope>NUCLEOTIDE SEQUENCE [LARGE SCALE GENOMIC DNA]</scope>
    <source>
        <strain evidence="5">BMG 814</strain>
    </source>
</reference>
<name>A0ABT9I795_9ACTN</name>
<dbReference type="InterPro" id="IPR029787">
    <property type="entry name" value="Nucleotide_cyclase"/>
</dbReference>
<feature type="transmembrane region" description="Helical" evidence="1">
    <location>
        <begin position="97"/>
        <end position="118"/>
    </location>
</feature>
<dbReference type="SUPFAM" id="SSF55073">
    <property type="entry name" value="Nucleotide cyclase"/>
    <property type="match status" value="1"/>
</dbReference>
<keyword evidence="4" id="KW-0808">Transferase</keyword>
<dbReference type="PANTHER" id="PTHR33121">
    <property type="entry name" value="CYCLIC DI-GMP PHOSPHODIESTERASE PDEF"/>
    <property type="match status" value="1"/>
</dbReference>
<feature type="transmembrane region" description="Helical" evidence="1">
    <location>
        <begin position="25"/>
        <end position="45"/>
    </location>
</feature>
<feature type="domain" description="GGDEF" evidence="3">
    <location>
        <begin position="415"/>
        <end position="548"/>
    </location>
</feature>
<keyword evidence="4" id="KW-0548">Nucleotidyltransferase</keyword>
<dbReference type="Pfam" id="PF01590">
    <property type="entry name" value="GAF"/>
    <property type="match status" value="1"/>
</dbReference>
<keyword evidence="4" id="KW-0378">Hydrolase</keyword>
<dbReference type="Gene3D" id="3.30.450.40">
    <property type="match status" value="1"/>
</dbReference>
<evidence type="ECO:0000259" key="2">
    <source>
        <dbReference type="PROSITE" id="PS50883"/>
    </source>
</evidence>
<dbReference type="Gene3D" id="3.20.20.450">
    <property type="entry name" value="EAL domain"/>
    <property type="match status" value="1"/>
</dbReference>
<feature type="transmembrane region" description="Helical" evidence="1">
    <location>
        <begin position="57"/>
        <end position="77"/>
    </location>
</feature>
<dbReference type="GO" id="GO:0071111">
    <property type="term" value="F:cyclic-guanylate-specific phosphodiesterase activity"/>
    <property type="evidence" value="ECO:0007669"/>
    <property type="project" value="UniProtKB-EC"/>
</dbReference>
<dbReference type="CDD" id="cd01948">
    <property type="entry name" value="EAL"/>
    <property type="match status" value="1"/>
</dbReference>
<keyword evidence="1" id="KW-1133">Transmembrane helix</keyword>
<dbReference type="SMART" id="SM00267">
    <property type="entry name" value="GGDEF"/>
    <property type="match status" value="1"/>
</dbReference>
<protein>
    <submittedName>
        <fullName evidence="4">Bifunctional diguanylate cyclase/phosphodiesterase</fullName>
        <ecNumber evidence="4">2.7.7.65</ecNumber>
        <ecNumber evidence="4">3.1.4.52</ecNumber>
    </submittedName>
</protein>
<dbReference type="PANTHER" id="PTHR33121:SF71">
    <property type="entry name" value="OXYGEN SENSOR PROTEIN DOSP"/>
    <property type="match status" value="1"/>
</dbReference>
<feature type="transmembrane region" description="Helical" evidence="1">
    <location>
        <begin position="166"/>
        <end position="188"/>
    </location>
</feature>
<dbReference type="SUPFAM" id="SSF141868">
    <property type="entry name" value="EAL domain-like"/>
    <property type="match status" value="1"/>
</dbReference>
<dbReference type="SMART" id="SM00052">
    <property type="entry name" value="EAL"/>
    <property type="match status" value="1"/>
</dbReference>
<dbReference type="GO" id="GO:0052621">
    <property type="term" value="F:diguanylate cyclase activity"/>
    <property type="evidence" value="ECO:0007669"/>
    <property type="project" value="UniProtKB-EC"/>
</dbReference>
<gene>
    <name evidence="4" type="ORF">QOZ88_02210</name>
</gene>
<organism evidence="4 5">
    <name type="scientific">Blastococcus carthaginiensis</name>
    <dbReference type="NCBI Taxonomy" id="3050034"/>
    <lineage>
        <taxon>Bacteria</taxon>
        <taxon>Bacillati</taxon>
        <taxon>Actinomycetota</taxon>
        <taxon>Actinomycetes</taxon>
        <taxon>Geodermatophilales</taxon>
        <taxon>Geodermatophilaceae</taxon>
        <taxon>Blastococcus</taxon>
    </lineage>
</organism>
<dbReference type="EC" id="3.1.4.52" evidence="4"/>
<dbReference type="Pfam" id="PF00563">
    <property type="entry name" value="EAL"/>
    <property type="match status" value="1"/>
</dbReference>
<dbReference type="NCBIfam" id="TIGR00254">
    <property type="entry name" value="GGDEF"/>
    <property type="match status" value="1"/>
</dbReference>
<evidence type="ECO:0000256" key="1">
    <source>
        <dbReference type="SAM" id="Phobius"/>
    </source>
</evidence>
<evidence type="ECO:0000313" key="5">
    <source>
        <dbReference type="Proteomes" id="UP001233673"/>
    </source>
</evidence>
<dbReference type="PROSITE" id="PS50883">
    <property type="entry name" value="EAL"/>
    <property type="match status" value="1"/>
</dbReference>
<dbReference type="InterPro" id="IPR035919">
    <property type="entry name" value="EAL_sf"/>
</dbReference>
<dbReference type="InterPro" id="IPR000160">
    <property type="entry name" value="GGDEF_dom"/>
</dbReference>
<dbReference type="CDD" id="cd01949">
    <property type="entry name" value="GGDEF"/>
    <property type="match status" value="1"/>
</dbReference>
<dbReference type="Pfam" id="PF00990">
    <property type="entry name" value="GGDEF"/>
    <property type="match status" value="1"/>
</dbReference>
<dbReference type="InterPro" id="IPR003018">
    <property type="entry name" value="GAF"/>
</dbReference>
<dbReference type="InterPro" id="IPR029016">
    <property type="entry name" value="GAF-like_dom_sf"/>
</dbReference>
<keyword evidence="1" id="KW-0812">Transmembrane</keyword>
<evidence type="ECO:0000313" key="4">
    <source>
        <dbReference type="EMBL" id="MDP5181440.1"/>
    </source>
</evidence>
<comment type="caution">
    <text evidence="4">The sequence shown here is derived from an EMBL/GenBank/DDBJ whole genome shotgun (WGS) entry which is preliminary data.</text>
</comment>
<feature type="domain" description="EAL" evidence="2">
    <location>
        <begin position="554"/>
        <end position="807"/>
    </location>
</feature>
<dbReference type="PROSITE" id="PS50887">
    <property type="entry name" value="GGDEF"/>
    <property type="match status" value="1"/>
</dbReference>
<dbReference type="InterPro" id="IPR050706">
    <property type="entry name" value="Cyclic-di-GMP_PDE-like"/>
</dbReference>
<dbReference type="SUPFAM" id="SSF55781">
    <property type="entry name" value="GAF domain-like"/>
    <property type="match status" value="1"/>
</dbReference>
<dbReference type="RefSeq" id="WP_305998188.1">
    <property type="nucleotide sequence ID" value="NZ_JASNFN010000001.1"/>
</dbReference>
<dbReference type="EC" id="2.7.7.65" evidence="4"/>
<dbReference type="Proteomes" id="UP001233673">
    <property type="component" value="Unassembled WGS sequence"/>
</dbReference>
<keyword evidence="5" id="KW-1185">Reference proteome</keyword>
<keyword evidence="1" id="KW-0472">Membrane</keyword>
<sequence>MVSGLALTVAVPLGAAVLSRGLDPVHGVLLVAVLLTAVVAEWVYVHIEFRHQSFVNSASELAFVIALLELGGAWTAVTRAAAVGLVLAVQRFSPAKILFNVAVAVIDSAVAVFVLDLLSAGDVTQPSTWLSCLVAVFAANAVAAVMVAGAITLTQGYPGRSVWTSLLVPVVVVSPVAVLVGLAILLLLHATLWSLLILAPLTAALVLLYRRFAEVTRESQSLERVYEFARRVEQVQPDEVGTRHIVQAVQELLNAERVALWLPPYLDEGPRLVVATEGGADWYDGPGDPDDELRRRAVASSGALHVSAGRADEAETAALARRGVAELLGAPVTTAAGEPGYLEVCDRRSDAVSFGSSERGALESMLTHVNAAIRQQQLLTRIRFDADHDRLTGLPNRQRLAAEIDALVAAGPAAAGAGLILASLGTYADVTDTLGHAASDELLLVTAGLLREHAPPRALLARMEREQFAVLLPGLSLAATEQAARRLREAAATRVRVAGLDLEVSLTIGVAAAPGHGTDAGTLMQRADVALLAAGESGGVASYHPVLDQQSLRRLQLGTELAQAMADGQIGVVFQPVIDAQTSDIVSVETLVRWTHPRFGSIPPEDVIGLAEQIGRIGAVTDHVLDLALARCRRWLDQGISLSVAVNVSAFSLSEPDLVDRIRGALERHGVPGELLILELTESSVVDDSVRESSVLDDLHDLGLRLSMDDFGTGYSSLSQLRQLPIDELKIDKSFVLTMATSQGESFIARSIIELAHNLGLCVVAEGVEDEMTRNQLIAMGCDKLQGFLISRPLPEDRLEKWLLARTGVRSAAPGATHRRLFVRT</sequence>
<dbReference type="SMART" id="SM00065">
    <property type="entry name" value="GAF"/>
    <property type="match status" value="1"/>
</dbReference>
<evidence type="ECO:0000259" key="3">
    <source>
        <dbReference type="PROSITE" id="PS50887"/>
    </source>
</evidence>
<dbReference type="EMBL" id="JASNFN010000001">
    <property type="protein sequence ID" value="MDP5181440.1"/>
    <property type="molecule type" value="Genomic_DNA"/>
</dbReference>
<dbReference type="InterPro" id="IPR043128">
    <property type="entry name" value="Rev_trsase/Diguanyl_cyclase"/>
</dbReference>
<feature type="transmembrane region" description="Helical" evidence="1">
    <location>
        <begin position="195"/>
        <end position="212"/>
    </location>
</feature>
<proteinExistence type="predicted"/>
<accession>A0ABT9I795</accession>
<feature type="transmembrane region" description="Helical" evidence="1">
    <location>
        <begin position="130"/>
        <end position="154"/>
    </location>
</feature>
<dbReference type="Gene3D" id="3.30.70.270">
    <property type="match status" value="1"/>
</dbReference>
<dbReference type="InterPro" id="IPR001633">
    <property type="entry name" value="EAL_dom"/>
</dbReference>